<feature type="region of interest" description="Disordered" evidence="1">
    <location>
        <begin position="83"/>
        <end position="109"/>
    </location>
</feature>
<dbReference type="OMA" id="ATHICCD"/>
<feature type="chain" id="PRO_5040985098" evidence="2">
    <location>
        <begin position="23"/>
        <end position="374"/>
    </location>
</feature>
<dbReference type="OrthoDB" id="6136622at2759"/>
<proteinExistence type="predicted"/>
<dbReference type="Proteomes" id="UP001165740">
    <property type="component" value="Chromosome 4"/>
</dbReference>
<evidence type="ECO:0000259" key="3">
    <source>
        <dbReference type="Pfam" id="PF24748"/>
    </source>
</evidence>
<keyword evidence="2" id="KW-0732">Signal</keyword>
<protein>
    <submittedName>
        <fullName evidence="5">Uncharacterized protein LOC106057854 isoform X1</fullName>
    </submittedName>
</protein>
<dbReference type="InterPro" id="IPR055284">
    <property type="entry name" value="Galaxin-like"/>
</dbReference>
<feature type="signal peptide" evidence="2">
    <location>
        <begin position="1"/>
        <end position="22"/>
    </location>
</feature>
<feature type="compositionally biased region" description="Pro residues" evidence="1">
    <location>
        <begin position="90"/>
        <end position="109"/>
    </location>
</feature>
<evidence type="ECO:0000313" key="5">
    <source>
        <dbReference type="RefSeq" id="XP_055883105.1"/>
    </source>
</evidence>
<dbReference type="PANTHER" id="PTHR34490">
    <property type="entry name" value="PROTEIN CBG12054-RELATED"/>
    <property type="match status" value="1"/>
</dbReference>
<sequence length="374" mass="40872">MSLQVDWSCLLLFSICIGELSALYFTDPPSSPVNQSGGAPQSLGAGWSPGLNQGVSAIDKQGAETYLQALTNLQNQFKLLMQSSKTETKPAPPQPPKTRPAPLVWPPATPAKPLPIPMSPPVRPPPPPNNVLPPNDNGLDLNMPNMPMAPYQPYQPYTNQYYPQAPPPPPRQQMPMQMAPQRMAPQQHYWPPPGMRPQSRECSGGYVPGQLCCDGIVNPIPPGPQQWACCHKGMYDMATQVCCGDIPVPKPPKNSPPMMCCGSSLYDPMSHLCCDKFPVPNLSRNMKCCRKQTYDPVHQMCCGEGVRARPPGQPHMSCCGKHMFNSLTHVCCDEGNAIPKNPTVSCCGKNQYQPAFQQCCFGDALPKDVMCMAK</sequence>
<reference evidence="5" key="1">
    <citation type="submission" date="2025-08" db="UniProtKB">
        <authorList>
            <consortium name="RefSeq"/>
        </authorList>
    </citation>
    <scope>IDENTIFICATION</scope>
</reference>
<dbReference type="Pfam" id="PF24748">
    <property type="entry name" value="Galaxin_repeat"/>
    <property type="match status" value="1"/>
</dbReference>
<organism evidence="4 5">
    <name type="scientific">Biomphalaria glabrata</name>
    <name type="common">Bloodfluke planorb</name>
    <name type="synonym">Freshwater snail</name>
    <dbReference type="NCBI Taxonomy" id="6526"/>
    <lineage>
        <taxon>Eukaryota</taxon>
        <taxon>Metazoa</taxon>
        <taxon>Spiralia</taxon>
        <taxon>Lophotrochozoa</taxon>
        <taxon>Mollusca</taxon>
        <taxon>Gastropoda</taxon>
        <taxon>Heterobranchia</taxon>
        <taxon>Euthyneura</taxon>
        <taxon>Panpulmonata</taxon>
        <taxon>Hygrophila</taxon>
        <taxon>Lymnaeoidea</taxon>
        <taxon>Planorbidae</taxon>
        <taxon>Biomphalaria</taxon>
    </lineage>
</organism>
<keyword evidence="4" id="KW-1185">Reference proteome</keyword>
<evidence type="ECO:0000313" key="4">
    <source>
        <dbReference type="Proteomes" id="UP001165740"/>
    </source>
</evidence>
<gene>
    <name evidence="5" type="primary">LOC106057854</name>
</gene>
<evidence type="ECO:0000256" key="2">
    <source>
        <dbReference type="SAM" id="SignalP"/>
    </source>
</evidence>
<dbReference type="GeneID" id="106057854"/>
<dbReference type="RefSeq" id="XP_055883105.1">
    <property type="nucleotide sequence ID" value="XM_056027130.1"/>
</dbReference>
<feature type="domain" description="Galaxin-like repeats" evidence="3">
    <location>
        <begin position="210"/>
        <end position="333"/>
    </location>
</feature>
<dbReference type="PANTHER" id="PTHR34490:SF1">
    <property type="entry name" value="GALAXIN-LIKE"/>
    <property type="match status" value="1"/>
</dbReference>
<name>A0A9W3A7B2_BIOGL</name>
<evidence type="ECO:0000256" key="1">
    <source>
        <dbReference type="SAM" id="MobiDB-lite"/>
    </source>
</evidence>
<dbReference type="AlphaFoldDB" id="A0A9W3A7B2"/>
<accession>A0A9W3A7B2</accession>
<dbReference type="InterPro" id="IPR056601">
    <property type="entry name" value="Galaxin_dom"/>
</dbReference>